<evidence type="ECO:0000256" key="2">
    <source>
        <dbReference type="SAM" id="SignalP"/>
    </source>
</evidence>
<dbReference type="InterPro" id="IPR036423">
    <property type="entry name" value="SOD-like_Cu/Zn_dom_sf"/>
</dbReference>
<comment type="similarity">
    <text evidence="1">Belongs to the Cu-Zn superoxide dismutase family.</text>
</comment>
<dbReference type="AlphaFoldDB" id="A0A848ITY5"/>
<dbReference type="Proteomes" id="UP000559010">
    <property type="component" value="Unassembled WGS sequence"/>
</dbReference>
<dbReference type="PROSITE" id="PS51257">
    <property type="entry name" value="PROKAR_LIPOPROTEIN"/>
    <property type="match status" value="1"/>
</dbReference>
<evidence type="ECO:0000313" key="4">
    <source>
        <dbReference type="Proteomes" id="UP000559010"/>
    </source>
</evidence>
<name>A0A848ITY5_9BACT</name>
<feature type="chain" id="PRO_5032697642" description="CHRD domain-containing protein" evidence="2">
    <location>
        <begin position="26"/>
        <end position="517"/>
    </location>
</feature>
<keyword evidence="2" id="KW-0732">Signal</keyword>
<keyword evidence="4" id="KW-1185">Reference proteome</keyword>
<dbReference type="EMBL" id="JABBNU010000003">
    <property type="protein sequence ID" value="NMM47953.1"/>
    <property type="molecule type" value="Genomic_DNA"/>
</dbReference>
<evidence type="ECO:0000256" key="1">
    <source>
        <dbReference type="ARBA" id="ARBA00010457"/>
    </source>
</evidence>
<dbReference type="SUPFAM" id="SSF49329">
    <property type="entry name" value="Cu,Zn superoxide dismutase-like"/>
    <property type="match status" value="4"/>
</dbReference>
<feature type="signal peptide" evidence="2">
    <location>
        <begin position="1"/>
        <end position="25"/>
    </location>
</feature>
<dbReference type="RefSeq" id="WP_169678988.1">
    <property type="nucleotide sequence ID" value="NZ_JABBNU010000003.1"/>
</dbReference>
<protein>
    <recommendedName>
        <fullName evidence="5">CHRD domain-containing protein</fullName>
    </recommendedName>
</protein>
<sequence length="517" mass="55186">MLFNKLISRLHYILMIVLIAGIAISCDDDDEDPVGPQPTGEEKVYTLYNTSFEAFGTVKFVELDDNSTRVIIDLNNDTGPHPGHIHMGSTFEPGQVVIDLNNVINGASTTEISEDNAGNDVTYDDLLAYDGYVALHVSESDLTVAATADIGPNELTGNIEDYPLFVPNSLTQIDGGIFFVEKVGGDVWVAVSASVGVAGMMHPMHIHDNSAAETGDVAITLNELNGDTDFSATLIQDRNFDNLSSFDGYVNIHLSVDDIGTIVAQGDIGSNALTGEVTQYTLEERNDSGVTGVVEIYKREGGHSLVMIDLVNTTQGTIYPVEIWSNSSIESGSKLIELNSINGSSGKGLNTIREDNSGDVTYAVLTSSYNANLRVYLPDETVAARTDIGGNALSGESTTYNFVAVDNSGIEGTATFKQRLNGYTLLEIQLTGTPDQGIHPAHIHSGSISNPGGIAINLNEVDGTSGNSRTTIRETNAQENITYETLTTTYEGYINVHLAPNALETVVTQTNIGGSAQ</sequence>
<comment type="caution">
    <text evidence="3">The sequence shown here is derived from an EMBL/GenBank/DDBJ whole genome shotgun (WGS) entry which is preliminary data.</text>
</comment>
<accession>A0A848ITY5</accession>
<dbReference type="GO" id="GO:0006801">
    <property type="term" value="P:superoxide metabolic process"/>
    <property type="evidence" value="ECO:0007669"/>
    <property type="project" value="InterPro"/>
</dbReference>
<proteinExistence type="inferred from homology"/>
<evidence type="ECO:0000313" key="3">
    <source>
        <dbReference type="EMBL" id="NMM47953.1"/>
    </source>
</evidence>
<dbReference type="GO" id="GO:0046872">
    <property type="term" value="F:metal ion binding"/>
    <property type="evidence" value="ECO:0007669"/>
    <property type="project" value="InterPro"/>
</dbReference>
<dbReference type="Gene3D" id="2.60.40.200">
    <property type="entry name" value="Superoxide dismutase, copper/zinc binding domain"/>
    <property type="match status" value="1"/>
</dbReference>
<reference evidence="3 4" key="1">
    <citation type="submission" date="2020-04" db="EMBL/GenBank/DDBJ databases">
        <title>Flammeovirgaceae bacterium KN852 isolated from deep sea.</title>
        <authorList>
            <person name="Zhang D.-C."/>
        </authorList>
    </citation>
    <scope>NUCLEOTIDE SEQUENCE [LARGE SCALE GENOMIC DNA]</scope>
    <source>
        <strain evidence="3 4">KN852</strain>
    </source>
</reference>
<gene>
    <name evidence="3" type="ORF">HH304_06040</name>
</gene>
<evidence type="ECO:0008006" key="5">
    <source>
        <dbReference type="Google" id="ProtNLM"/>
    </source>
</evidence>
<organism evidence="3 4">
    <name type="scientific">Marinigracilibium pacificum</name>
    <dbReference type="NCBI Taxonomy" id="2729599"/>
    <lineage>
        <taxon>Bacteria</taxon>
        <taxon>Pseudomonadati</taxon>
        <taxon>Bacteroidota</taxon>
        <taxon>Cytophagia</taxon>
        <taxon>Cytophagales</taxon>
        <taxon>Flammeovirgaceae</taxon>
        <taxon>Marinigracilibium</taxon>
    </lineage>
</organism>